<reference evidence="1" key="1">
    <citation type="submission" date="2023-07" db="EMBL/GenBank/DDBJ databases">
        <authorList>
            <person name="Kim M.K."/>
        </authorList>
    </citation>
    <scope>NUCLEOTIDE SEQUENCE</scope>
    <source>
        <strain evidence="1">ASUV-10-1</strain>
    </source>
</reference>
<dbReference type="Proteomes" id="UP001176429">
    <property type="component" value="Unassembled WGS sequence"/>
</dbReference>
<comment type="caution">
    <text evidence="1">The sequence shown here is derived from an EMBL/GenBank/DDBJ whole genome shotgun (WGS) entry which is preliminary data.</text>
</comment>
<sequence>MPVALLAELAPYYPLLTGPARRSRLRWQALEQAEQLTQQALQAITAAQLAHFAPPVWEHYKRLRLALRAPDHTPTNWDERTARLREARQLLRQLVQQGPVAQGHY</sequence>
<proteinExistence type="predicted"/>
<organism evidence="1 2">
    <name type="scientific">Hymenobacter aranciens</name>
    <dbReference type="NCBI Taxonomy" id="3063996"/>
    <lineage>
        <taxon>Bacteria</taxon>
        <taxon>Pseudomonadati</taxon>
        <taxon>Bacteroidota</taxon>
        <taxon>Cytophagia</taxon>
        <taxon>Cytophagales</taxon>
        <taxon>Hymenobacteraceae</taxon>
        <taxon>Hymenobacter</taxon>
    </lineage>
</organism>
<dbReference type="EMBL" id="JAUQSY010000009">
    <property type="protein sequence ID" value="MDO7876022.1"/>
    <property type="molecule type" value="Genomic_DNA"/>
</dbReference>
<evidence type="ECO:0000313" key="2">
    <source>
        <dbReference type="Proteomes" id="UP001176429"/>
    </source>
</evidence>
<accession>A0ABT9BCN7</accession>
<gene>
    <name evidence="1" type="ORF">Q5H93_14860</name>
</gene>
<protein>
    <submittedName>
        <fullName evidence="1">Uncharacterized protein</fullName>
    </submittedName>
</protein>
<name>A0ABT9BCN7_9BACT</name>
<evidence type="ECO:0000313" key="1">
    <source>
        <dbReference type="EMBL" id="MDO7876022.1"/>
    </source>
</evidence>
<dbReference type="RefSeq" id="WP_305007354.1">
    <property type="nucleotide sequence ID" value="NZ_JAUQSY010000009.1"/>
</dbReference>
<keyword evidence="2" id="KW-1185">Reference proteome</keyword>